<name>A0ABP9YQ86_9FUNG</name>
<proteinExistence type="predicted"/>
<dbReference type="InterPro" id="IPR010095">
    <property type="entry name" value="Cas12f1-like_TNB"/>
</dbReference>
<keyword evidence="1" id="KW-0238">DNA-binding</keyword>
<evidence type="ECO:0000313" key="4">
    <source>
        <dbReference type="Proteomes" id="UP001473302"/>
    </source>
</evidence>
<evidence type="ECO:0000313" key="3">
    <source>
        <dbReference type="EMBL" id="GAA5809020.1"/>
    </source>
</evidence>
<gene>
    <name evidence="3" type="ORF">MFLAVUS_002422</name>
</gene>
<evidence type="ECO:0000256" key="1">
    <source>
        <dbReference type="ARBA" id="ARBA00023125"/>
    </source>
</evidence>
<dbReference type="Proteomes" id="UP001473302">
    <property type="component" value="Unassembled WGS sequence"/>
</dbReference>
<evidence type="ECO:0000259" key="2">
    <source>
        <dbReference type="Pfam" id="PF07282"/>
    </source>
</evidence>
<feature type="domain" description="Cas12f1-like TNB" evidence="2">
    <location>
        <begin position="50"/>
        <end position="105"/>
    </location>
</feature>
<sequence length="124" mass="13996">MKPFEQDDRIPLVALGDAVFPTSMKGTISGLSRRLVKLLKIIEYEGLLVTVPVTEYMTSKTCSNCSGNNTQKIQIDGVPLFGVLHCLNQSCNTLWRRDVNASRNMHNISWNIINSNQVPVMFRR</sequence>
<dbReference type="EMBL" id="BAABUK010000004">
    <property type="protein sequence ID" value="GAA5809020.1"/>
    <property type="molecule type" value="Genomic_DNA"/>
</dbReference>
<organism evidence="3 4">
    <name type="scientific">Mucor flavus</name>
    <dbReference type="NCBI Taxonomy" id="439312"/>
    <lineage>
        <taxon>Eukaryota</taxon>
        <taxon>Fungi</taxon>
        <taxon>Fungi incertae sedis</taxon>
        <taxon>Mucoromycota</taxon>
        <taxon>Mucoromycotina</taxon>
        <taxon>Mucoromycetes</taxon>
        <taxon>Mucorales</taxon>
        <taxon>Mucorineae</taxon>
        <taxon>Mucoraceae</taxon>
        <taxon>Mucor</taxon>
    </lineage>
</organism>
<dbReference type="Pfam" id="PF07282">
    <property type="entry name" value="Cas12f1-like_TNB"/>
    <property type="match status" value="1"/>
</dbReference>
<protein>
    <recommendedName>
        <fullName evidence="2">Cas12f1-like TNB domain-containing protein</fullName>
    </recommendedName>
</protein>
<reference evidence="3 4" key="1">
    <citation type="submission" date="2024-04" db="EMBL/GenBank/DDBJ databases">
        <title>genome sequences of Mucor flavus KT1a and Helicostylum pulchrum KT1b strains isolated from the surface of a dry-aged beef.</title>
        <authorList>
            <person name="Toyotome T."/>
            <person name="Hosono M."/>
            <person name="Torimaru M."/>
            <person name="Fukuda K."/>
            <person name="Mikami N."/>
        </authorList>
    </citation>
    <scope>NUCLEOTIDE SEQUENCE [LARGE SCALE GENOMIC DNA]</scope>
    <source>
        <strain evidence="3 4">KT1a</strain>
    </source>
</reference>
<comment type="caution">
    <text evidence="3">The sequence shown here is derived from an EMBL/GenBank/DDBJ whole genome shotgun (WGS) entry which is preliminary data.</text>
</comment>
<accession>A0ABP9YQ86</accession>
<keyword evidence="4" id="KW-1185">Reference proteome</keyword>